<evidence type="ECO:0000313" key="24">
    <source>
        <dbReference type="Proteomes" id="UP000886595"/>
    </source>
</evidence>
<feature type="region of interest" description="Disordered" evidence="20">
    <location>
        <begin position="287"/>
        <end position="307"/>
    </location>
</feature>
<dbReference type="CDD" id="cd15840">
    <property type="entry name" value="SNARE_Qa"/>
    <property type="match status" value="1"/>
</dbReference>
<evidence type="ECO:0000256" key="7">
    <source>
        <dbReference type="ARBA" id="ARBA00022840"/>
    </source>
</evidence>
<dbReference type="Gene3D" id="1.20.5.110">
    <property type="match status" value="1"/>
</dbReference>
<dbReference type="EC" id="2.7.12.2" evidence="14"/>
<keyword evidence="2" id="KW-0813">Transport</keyword>
<evidence type="ECO:0000256" key="10">
    <source>
        <dbReference type="ARBA" id="ARBA00022990"/>
    </source>
</evidence>
<feature type="region of interest" description="Disordered" evidence="20">
    <location>
        <begin position="227"/>
        <end position="259"/>
    </location>
</feature>
<dbReference type="PANTHER" id="PTHR48013:SF9">
    <property type="entry name" value="DUAL SPECIFICITY MITOGEN-ACTIVATED PROTEIN KINASE KINASE 5"/>
    <property type="match status" value="1"/>
</dbReference>
<evidence type="ECO:0000256" key="1">
    <source>
        <dbReference type="ARBA" id="ARBA00009063"/>
    </source>
</evidence>
<dbReference type="PROSITE" id="PS00914">
    <property type="entry name" value="SYNTAXIN"/>
    <property type="match status" value="1"/>
</dbReference>
<evidence type="ECO:0000259" key="21">
    <source>
        <dbReference type="PROSITE" id="PS50011"/>
    </source>
</evidence>
<keyword evidence="6" id="KW-0418">Kinase</keyword>
<evidence type="ECO:0000256" key="14">
    <source>
        <dbReference type="ARBA" id="ARBA00038999"/>
    </source>
</evidence>
<evidence type="ECO:0000256" key="18">
    <source>
        <dbReference type="ARBA" id="ARBA00060376"/>
    </source>
</evidence>
<dbReference type="SMART" id="SM00503">
    <property type="entry name" value="SynN"/>
    <property type="match status" value="1"/>
</dbReference>
<evidence type="ECO:0000256" key="4">
    <source>
        <dbReference type="ARBA" id="ARBA00022692"/>
    </source>
</evidence>
<dbReference type="AlphaFoldDB" id="A0A8X7SD90"/>
<comment type="similarity">
    <text evidence="13">Belongs to the protein kinase superfamily. STE Ser/Thr protein kinase family. MAP kinase kinase subfamily.</text>
</comment>
<dbReference type="GO" id="GO:0004708">
    <property type="term" value="F:MAP kinase kinase activity"/>
    <property type="evidence" value="ECO:0007669"/>
    <property type="project" value="UniProtKB-EC"/>
</dbReference>
<feature type="compositionally biased region" description="Low complexity" evidence="20">
    <location>
        <begin position="289"/>
        <end position="304"/>
    </location>
</feature>
<dbReference type="GO" id="GO:0005737">
    <property type="term" value="C:cytoplasm"/>
    <property type="evidence" value="ECO:0007669"/>
    <property type="project" value="UniProtKB-ARBA"/>
</dbReference>
<dbReference type="InterPro" id="IPR010989">
    <property type="entry name" value="SNARE"/>
</dbReference>
<evidence type="ECO:0000256" key="12">
    <source>
        <dbReference type="ARBA" id="ARBA00023136"/>
    </source>
</evidence>
<comment type="caution">
    <text evidence="23">The sequence shown here is derived from an EMBL/GenBank/DDBJ whole genome shotgun (WGS) entry which is preliminary data.</text>
</comment>
<dbReference type="GO" id="GO:0005484">
    <property type="term" value="F:SNAP receptor activity"/>
    <property type="evidence" value="ECO:0007669"/>
    <property type="project" value="InterPro"/>
</dbReference>
<dbReference type="InterPro" id="IPR000719">
    <property type="entry name" value="Prot_kinase_dom"/>
</dbReference>
<dbReference type="FunFam" id="1.20.58.70:FF:000004">
    <property type="entry name" value="Syntaxin-22 like"/>
    <property type="match status" value="1"/>
</dbReference>
<dbReference type="Gene3D" id="1.10.510.10">
    <property type="entry name" value="Transferase(Phosphotransferase) domain 1"/>
    <property type="match status" value="1"/>
</dbReference>
<dbReference type="Proteomes" id="UP000886595">
    <property type="component" value="Unassembled WGS sequence"/>
</dbReference>
<dbReference type="Gene3D" id="1.20.58.70">
    <property type="match status" value="1"/>
</dbReference>
<dbReference type="EMBL" id="JAAMPC010000007">
    <property type="protein sequence ID" value="KAG2304256.1"/>
    <property type="molecule type" value="Genomic_DNA"/>
</dbReference>
<keyword evidence="5" id="KW-0547">Nucleotide-binding</keyword>
<evidence type="ECO:0000313" key="23">
    <source>
        <dbReference type="EMBL" id="KAG2304256.1"/>
    </source>
</evidence>
<dbReference type="Pfam" id="PF14523">
    <property type="entry name" value="Syntaxin_2"/>
    <property type="match status" value="1"/>
</dbReference>
<dbReference type="GO" id="GO:0051707">
    <property type="term" value="P:response to other organism"/>
    <property type="evidence" value="ECO:0007669"/>
    <property type="project" value="UniProtKB-ARBA"/>
</dbReference>
<dbReference type="PROSITE" id="PS50011">
    <property type="entry name" value="PROTEIN_KINASE_DOM"/>
    <property type="match status" value="1"/>
</dbReference>
<keyword evidence="9" id="KW-1133">Transmembrane helix</keyword>
<evidence type="ECO:0000259" key="22">
    <source>
        <dbReference type="PROSITE" id="PS50192"/>
    </source>
</evidence>
<evidence type="ECO:0000256" key="6">
    <source>
        <dbReference type="ARBA" id="ARBA00022777"/>
    </source>
</evidence>
<dbReference type="InterPro" id="IPR008271">
    <property type="entry name" value="Ser/Thr_kinase_AS"/>
</dbReference>
<keyword evidence="11" id="KW-0175">Coiled coil</keyword>
<evidence type="ECO:0000256" key="8">
    <source>
        <dbReference type="ARBA" id="ARBA00022927"/>
    </source>
</evidence>
<sequence length="570" mass="63226">MSFQDLEAGRPLRSQRNLMNGNKDGGTTQAVASGIFQINTAVSTFQRLVNTLGTPKDTPELRDKLHRTRLHIGQLVKDTSAKLKEASETDHHRDVAQSKKIADAKLARDFEAVLKEFQKAQRIAAERETSYTPFDPKGDLSSSEVDIGYDRSQEQRVLMQSRRQEVVLHDNEISFNEAVIEEREQGIQEVQQQIGEVNEIFKDLAVLVHDQGAMIDDIGSHVENAHSATAQGKSHLVKASRTQRSNSSLDSKTTSENNKIVSLVRERRHQEPLTLSIPPPLYHGLAGAPSPSSFSSSSSDSSSPVQTLNDLEKLTVLGRGSDGTVYKTRHRRTTALYALKLIRSDLSITTVEADILKRIESSFIVKCYAVFANSSDLCFVMELMERGSLQDMLLARHVIPEPVISTLANRILQGLRHLQGMRIVHGDIKPSNLLLNEKGEVKIADFGASRIVTGGDYGSSGTCAYMSPERVDPDKWGFEEVGFAGDVWSLGVVALECYLGRYPLTKVGDKPDWAALVCAISCNEKVEIPVSGSFEFRDFVGRCLEKDWRNRGTVDELLCHPFVKKKTDSC</sequence>
<organism evidence="23 24">
    <name type="scientific">Brassica carinata</name>
    <name type="common">Ethiopian mustard</name>
    <name type="synonym">Abyssinian cabbage</name>
    <dbReference type="NCBI Taxonomy" id="52824"/>
    <lineage>
        <taxon>Eukaryota</taxon>
        <taxon>Viridiplantae</taxon>
        <taxon>Streptophyta</taxon>
        <taxon>Embryophyta</taxon>
        <taxon>Tracheophyta</taxon>
        <taxon>Spermatophyta</taxon>
        <taxon>Magnoliopsida</taxon>
        <taxon>eudicotyledons</taxon>
        <taxon>Gunneridae</taxon>
        <taxon>Pentapetalae</taxon>
        <taxon>rosids</taxon>
        <taxon>malvids</taxon>
        <taxon>Brassicales</taxon>
        <taxon>Brassicaceae</taxon>
        <taxon>Brassiceae</taxon>
        <taxon>Brassica</taxon>
    </lineage>
</organism>
<evidence type="ECO:0000256" key="17">
    <source>
        <dbReference type="ARBA" id="ARBA00051693"/>
    </source>
</evidence>
<keyword evidence="3" id="KW-0808">Transferase</keyword>
<keyword evidence="12" id="KW-0472">Membrane</keyword>
<proteinExistence type="inferred from homology"/>
<evidence type="ECO:0000256" key="11">
    <source>
        <dbReference type="ARBA" id="ARBA00023054"/>
    </source>
</evidence>
<keyword evidence="24" id="KW-1185">Reference proteome</keyword>
<evidence type="ECO:0000256" key="20">
    <source>
        <dbReference type="SAM" id="MobiDB-lite"/>
    </source>
</evidence>
<dbReference type="OrthoDB" id="10252354at2759"/>
<evidence type="ECO:0000256" key="3">
    <source>
        <dbReference type="ARBA" id="ARBA00022679"/>
    </source>
</evidence>
<dbReference type="InterPro" id="IPR006012">
    <property type="entry name" value="Syntaxin/epimorphin_CS"/>
</dbReference>
<comment type="catalytic activity">
    <reaction evidence="15">
        <text>L-seryl-[protein] + ATP = O-phospho-L-seryl-[protein] + ADP + H(+)</text>
        <dbReference type="Rhea" id="RHEA:17989"/>
        <dbReference type="Rhea" id="RHEA-COMP:9863"/>
        <dbReference type="Rhea" id="RHEA-COMP:11604"/>
        <dbReference type="ChEBI" id="CHEBI:15378"/>
        <dbReference type="ChEBI" id="CHEBI:29999"/>
        <dbReference type="ChEBI" id="CHEBI:30616"/>
        <dbReference type="ChEBI" id="CHEBI:83421"/>
        <dbReference type="ChEBI" id="CHEBI:456216"/>
        <dbReference type="EC" id="2.7.12.2"/>
    </reaction>
</comment>
<comment type="similarity">
    <text evidence="1 19">Belongs to the syntaxin family.</text>
</comment>
<dbReference type="FunFam" id="1.20.5.110:FF:000035">
    <property type="entry name" value="Syntaxin-22 like"/>
    <property type="match status" value="1"/>
</dbReference>
<evidence type="ECO:0000256" key="19">
    <source>
        <dbReference type="RuleBase" id="RU003858"/>
    </source>
</evidence>
<dbReference type="Pfam" id="PF05739">
    <property type="entry name" value="SNARE"/>
    <property type="match status" value="1"/>
</dbReference>
<name>A0A8X7SD90_BRACI</name>
<evidence type="ECO:0000256" key="5">
    <source>
        <dbReference type="ARBA" id="ARBA00022741"/>
    </source>
</evidence>
<evidence type="ECO:0000256" key="2">
    <source>
        <dbReference type="ARBA" id="ARBA00022448"/>
    </source>
</evidence>
<dbReference type="PANTHER" id="PTHR48013">
    <property type="entry name" value="DUAL SPECIFICITY MITOGEN-ACTIVATED PROTEIN KINASE KINASE 5-RELATED"/>
    <property type="match status" value="1"/>
</dbReference>
<keyword evidence="8" id="KW-0653">Protein transport</keyword>
<dbReference type="InterPro" id="IPR011009">
    <property type="entry name" value="Kinase-like_dom_sf"/>
</dbReference>
<dbReference type="SMART" id="SM00397">
    <property type="entry name" value="t_SNARE"/>
    <property type="match status" value="1"/>
</dbReference>
<dbReference type="GO" id="GO:0005524">
    <property type="term" value="F:ATP binding"/>
    <property type="evidence" value="ECO:0007669"/>
    <property type="project" value="UniProtKB-KW"/>
</dbReference>
<dbReference type="GO" id="GO:0006886">
    <property type="term" value="P:intracellular protein transport"/>
    <property type="evidence" value="ECO:0007669"/>
    <property type="project" value="InterPro"/>
</dbReference>
<keyword evidence="4" id="KW-0812">Transmembrane</keyword>
<dbReference type="GO" id="GO:0045324">
    <property type="term" value="P:late endosome to vacuole transport"/>
    <property type="evidence" value="ECO:0007669"/>
    <property type="project" value="UniProtKB-ARBA"/>
</dbReference>
<feature type="compositionally biased region" description="Polar residues" evidence="20">
    <location>
        <begin position="14"/>
        <end position="25"/>
    </location>
</feature>
<reference evidence="23 24" key="1">
    <citation type="submission" date="2020-02" db="EMBL/GenBank/DDBJ databases">
        <authorList>
            <person name="Ma Q."/>
            <person name="Huang Y."/>
            <person name="Song X."/>
            <person name="Pei D."/>
        </authorList>
    </citation>
    <scope>NUCLEOTIDE SEQUENCE [LARGE SCALE GENOMIC DNA]</scope>
    <source>
        <strain evidence="23">Sxm20200214</strain>
        <tissue evidence="23">Leaf</tissue>
    </source>
</reference>
<dbReference type="SUPFAM" id="SSF47661">
    <property type="entry name" value="t-snare proteins"/>
    <property type="match status" value="1"/>
</dbReference>
<dbReference type="PROSITE" id="PS00108">
    <property type="entry name" value="PROTEIN_KINASE_ST"/>
    <property type="match status" value="1"/>
</dbReference>
<feature type="region of interest" description="Disordered" evidence="20">
    <location>
        <begin position="1"/>
        <end position="25"/>
    </location>
</feature>
<keyword evidence="7" id="KW-0067">ATP-binding</keyword>
<comment type="subcellular location">
    <subcellularLocation>
        <location evidence="18">Prevacuolar compartment membrane</location>
        <topology evidence="18">Single-pass type IV membrane protein</topology>
    </subcellularLocation>
</comment>
<dbReference type="GO" id="GO:0016020">
    <property type="term" value="C:membrane"/>
    <property type="evidence" value="ECO:0007669"/>
    <property type="project" value="InterPro"/>
</dbReference>
<feature type="domain" description="T-SNARE coiled-coil homology" evidence="22">
    <location>
        <begin position="177"/>
        <end position="239"/>
    </location>
</feature>
<evidence type="ECO:0000256" key="9">
    <source>
        <dbReference type="ARBA" id="ARBA00022989"/>
    </source>
</evidence>
<comment type="catalytic activity">
    <reaction evidence="16">
        <text>L-threonyl-[protein] + ATP = O-phospho-L-threonyl-[protein] + ADP + H(+)</text>
        <dbReference type="Rhea" id="RHEA:46608"/>
        <dbReference type="Rhea" id="RHEA-COMP:11060"/>
        <dbReference type="Rhea" id="RHEA-COMP:11605"/>
        <dbReference type="ChEBI" id="CHEBI:15378"/>
        <dbReference type="ChEBI" id="CHEBI:30013"/>
        <dbReference type="ChEBI" id="CHEBI:30616"/>
        <dbReference type="ChEBI" id="CHEBI:61977"/>
        <dbReference type="ChEBI" id="CHEBI:456216"/>
        <dbReference type="EC" id="2.7.12.2"/>
    </reaction>
</comment>
<evidence type="ECO:0000256" key="13">
    <source>
        <dbReference type="ARBA" id="ARBA00038035"/>
    </source>
</evidence>
<evidence type="ECO:0000256" key="16">
    <source>
        <dbReference type="ARBA" id="ARBA00049299"/>
    </source>
</evidence>
<evidence type="ECO:0000256" key="15">
    <source>
        <dbReference type="ARBA" id="ARBA00049014"/>
    </source>
</evidence>
<dbReference type="SMART" id="SM00220">
    <property type="entry name" value="S_TKc"/>
    <property type="match status" value="1"/>
</dbReference>
<dbReference type="CDD" id="cd00179">
    <property type="entry name" value="SynN"/>
    <property type="match status" value="1"/>
</dbReference>
<dbReference type="Pfam" id="PF00069">
    <property type="entry name" value="Pkinase"/>
    <property type="match status" value="1"/>
</dbReference>
<dbReference type="PROSITE" id="PS50192">
    <property type="entry name" value="T_SNARE"/>
    <property type="match status" value="1"/>
</dbReference>
<feature type="domain" description="Protein kinase" evidence="21">
    <location>
        <begin position="311"/>
        <end position="563"/>
    </location>
</feature>
<protein>
    <recommendedName>
        <fullName evidence="14">mitogen-activated protein kinase kinase</fullName>
        <ecNumber evidence="14">2.7.12.2</ecNumber>
    </recommendedName>
</protein>
<keyword evidence="10" id="KW-0007">Acetylation</keyword>
<dbReference type="InterPro" id="IPR006011">
    <property type="entry name" value="Syntaxin_N"/>
</dbReference>
<feature type="compositionally biased region" description="Polar residues" evidence="20">
    <location>
        <begin position="240"/>
        <end position="259"/>
    </location>
</feature>
<dbReference type="SUPFAM" id="SSF56112">
    <property type="entry name" value="Protein kinase-like (PK-like)"/>
    <property type="match status" value="1"/>
</dbReference>
<dbReference type="InterPro" id="IPR000727">
    <property type="entry name" value="T_SNARE_dom"/>
</dbReference>
<comment type="catalytic activity">
    <reaction evidence="17">
        <text>L-tyrosyl-[protein] + ATP = O-phospho-L-tyrosyl-[protein] + ADP + H(+)</text>
        <dbReference type="Rhea" id="RHEA:10596"/>
        <dbReference type="Rhea" id="RHEA-COMP:10136"/>
        <dbReference type="Rhea" id="RHEA-COMP:20101"/>
        <dbReference type="ChEBI" id="CHEBI:15378"/>
        <dbReference type="ChEBI" id="CHEBI:30616"/>
        <dbReference type="ChEBI" id="CHEBI:46858"/>
        <dbReference type="ChEBI" id="CHEBI:61978"/>
        <dbReference type="ChEBI" id="CHEBI:456216"/>
        <dbReference type="EC" id="2.7.12.2"/>
    </reaction>
</comment>
<gene>
    <name evidence="23" type="ORF">Bca52824_032907</name>
</gene>
<accession>A0A8X7SD90</accession>